<reference evidence="3" key="1">
    <citation type="submission" date="2021-04" db="EMBL/GenBank/DDBJ databases">
        <authorList>
            <consortium name="Molecular Ecology Group"/>
        </authorList>
    </citation>
    <scope>NUCLEOTIDE SEQUENCE</scope>
</reference>
<dbReference type="InterPro" id="IPR036508">
    <property type="entry name" value="Chitin-bd_dom_sf"/>
</dbReference>
<sequence length="282" mass="29300">MQETAKYWDMLLFYTCAIFLWQGKAFAQTNNAAPYEISCERRPDGLLEIGCWGFATCNNGTVDVHTCPVGTVLDRGSMTCLGPGEGQTDCHLATDCVGKVDGSYADLGDGCISYYRCFRGLNMGRFYCPAPTAFNEDYGICDYVNNLRPPCGFVGAVARTTTPVVSAVTLKPVLAVTALVEPAVAVPVEPTAATPVVPTVATEVVPAAVYPTVPAAANDVVPSAVSQAVPAEVTPVVPATASPVIPAVTSPFVPAKVPPVVPVVSSSVVLSGESSSTSTFAP</sequence>
<dbReference type="InterPro" id="IPR002557">
    <property type="entry name" value="Chitin-bd_dom"/>
</dbReference>
<dbReference type="AlphaFoldDB" id="A0A8S3Z5U2"/>
<dbReference type="Proteomes" id="UP000678393">
    <property type="component" value="Unassembled WGS sequence"/>
</dbReference>
<evidence type="ECO:0000313" key="3">
    <source>
        <dbReference type="EMBL" id="CAG5124947.1"/>
    </source>
</evidence>
<dbReference type="Pfam" id="PF01607">
    <property type="entry name" value="CBM_14"/>
    <property type="match status" value="2"/>
</dbReference>
<keyword evidence="4" id="KW-1185">Reference proteome</keyword>
<dbReference type="GO" id="GO:0005576">
    <property type="term" value="C:extracellular region"/>
    <property type="evidence" value="ECO:0007669"/>
    <property type="project" value="InterPro"/>
</dbReference>
<dbReference type="PROSITE" id="PS50940">
    <property type="entry name" value="CHIT_BIND_II"/>
    <property type="match status" value="2"/>
</dbReference>
<organism evidence="3 4">
    <name type="scientific">Candidula unifasciata</name>
    <dbReference type="NCBI Taxonomy" id="100452"/>
    <lineage>
        <taxon>Eukaryota</taxon>
        <taxon>Metazoa</taxon>
        <taxon>Spiralia</taxon>
        <taxon>Lophotrochozoa</taxon>
        <taxon>Mollusca</taxon>
        <taxon>Gastropoda</taxon>
        <taxon>Heterobranchia</taxon>
        <taxon>Euthyneura</taxon>
        <taxon>Panpulmonata</taxon>
        <taxon>Eupulmonata</taxon>
        <taxon>Stylommatophora</taxon>
        <taxon>Helicina</taxon>
        <taxon>Helicoidea</taxon>
        <taxon>Geomitridae</taxon>
        <taxon>Candidula</taxon>
    </lineage>
</organism>
<gene>
    <name evidence="3" type="ORF">CUNI_LOCUS10505</name>
</gene>
<feature type="domain" description="Chitin-binding type-2" evidence="2">
    <location>
        <begin position="93"/>
        <end position="153"/>
    </location>
</feature>
<evidence type="ECO:0000256" key="1">
    <source>
        <dbReference type="SAM" id="SignalP"/>
    </source>
</evidence>
<evidence type="ECO:0000313" key="4">
    <source>
        <dbReference type="Proteomes" id="UP000678393"/>
    </source>
</evidence>
<evidence type="ECO:0000259" key="2">
    <source>
        <dbReference type="PROSITE" id="PS50940"/>
    </source>
</evidence>
<proteinExistence type="predicted"/>
<dbReference type="Gene3D" id="2.170.140.10">
    <property type="entry name" value="Chitin binding domain"/>
    <property type="match status" value="1"/>
</dbReference>
<name>A0A8S3Z5U2_9EUPU</name>
<feature type="signal peptide" evidence="1">
    <location>
        <begin position="1"/>
        <end position="27"/>
    </location>
</feature>
<feature type="chain" id="PRO_5035816842" description="Chitin-binding type-2 domain-containing protein" evidence="1">
    <location>
        <begin position="28"/>
        <end position="282"/>
    </location>
</feature>
<dbReference type="SUPFAM" id="SSF57625">
    <property type="entry name" value="Invertebrate chitin-binding proteins"/>
    <property type="match status" value="2"/>
</dbReference>
<dbReference type="OrthoDB" id="6020543at2759"/>
<dbReference type="GO" id="GO:0008061">
    <property type="term" value="F:chitin binding"/>
    <property type="evidence" value="ECO:0007669"/>
    <property type="project" value="InterPro"/>
</dbReference>
<keyword evidence="1" id="KW-0732">Signal</keyword>
<dbReference type="SMART" id="SM00494">
    <property type="entry name" value="ChtBD2"/>
    <property type="match status" value="2"/>
</dbReference>
<comment type="caution">
    <text evidence="3">The sequence shown here is derived from an EMBL/GenBank/DDBJ whole genome shotgun (WGS) entry which is preliminary data.</text>
</comment>
<dbReference type="EMBL" id="CAJHNH020001915">
    <property type="protein sequence ID" value="CAG5124947.1"/>
    <property type="molecule type" value="Genomic_DNA"/>
</dbReference>
<feature type="domain" description="Chitin-binding type-2" evidence="2">
    <location>
        <begin position="36"/>
        <end position="92"/>
    </location>
</feature>
<accession>A0A8S3Z5U2</accession>
<protein>
    <recommendedName>
        <fullName evidence="2">Chitin-binding type-2 domain-containing protein</fullName>
    </recommendedName>
</protein>